<reference evidence="4" key="1">
    <citation type="submission" date="2022-01" db="EMBL/GenBank/DDBJ databases">
        <title>Genome Sequence Resource for Two Populations of Ditylenchus destructor, the Migratory Endoparasitic Phytonematode.</title>
        <authorList>
            <person name="Zhang H."/>
            <person name="Lin R."/>
            <person name="Xie B."/>
        </authorList>
    </citation>
    <scope>NUCLEOTIDE SEQUENCE</scope>
    <source>
        <strain evidence="4">BazhouSP</strain>
    </source>
</reference>
<dbReference type="AlphaFoldDB" id="A0AAD4NKL1"/>
<comment type="function">
    <text evidence="1">Involved in endocytosis.</text>
</comment>
<dbReference type="GO" id="GO:0046854">
    <property type="term" value="P:phosphatidylinositol phosphate biosynthetic process"/>
    <property type="evidence" value="ECO:0007669"/>
    <property type="project" value="TreeGrafter"/>
</dbReference>
<dbReference type="Proteomes" id="UP001201812">
    <property type="component" value="Unassembled WGS sequence"/>
</dbReference>
<comment type="caution">
    <text evidence="4">The sequence shown here is derived from an EMBL/GenBank/DDBJ whole genome shotgun (WGS) entry which is preliminary data.</text>
</comment>
<evidence type="ECO:0000313" key="5">
    <source>
        <dbReference type="Proteomes" id="UP001201812"/>
    </source>
</evidence>
<proteinExistence type="inferred from homology"/>
<dbReference type="Pfam" id="PF19440">
    <property type="entry name" value="TTC7_N"/>
    <property type="match status" value="1"/>
</dbReference>
<protein>
    <submittedName>
        <fullName evidence="4">Tetratricopeptide repeat protein 7B</fullName>
    </submittedName>
</protein>
<dbReference type="InterPro" id="IPR011990">
    <property type="entry name" value="TPR-like_helical_dom_sf"/>
</dbReference>
<dbReference type="SUPFAM" id="SSF48452">
    <property type="entry name" value="TPR-like"/>
    <property type="match status" value="2"/>
</dbReference>
<accession>A0AAD4NKL1</accession>
<dbReference type="InterPro" id="IPR019734">
    <property type="entry name" value="TPR_rpt"/>
</dbReference>
<sequence>MNVKLKGGRLEAEIDKCRGECNWSRLRDLLPSIQSKSSGIDHIGSLVEGELFLEEFLENESESCFPQKRYTDFLRSTEALLQNAASINREESNIVMEAYLLLAKLHFFCAEFSQALQDIERSKIDAAKTQFITLRSLKLAAESYAIKGFSLENSGQKGKSIPQDISRNRILSCFETSVELAISYISELQKTINSKIRGVAPQTVLGYATRNLKIGTLLEMALERAPYLSLRKSVAERRWDLEGIEWYRRIMTELSDKSMVEKVQQKLCRQLAEVLLRGMLESGYDFSSRAINLKSKSLSFYTGSHTNYFAPRSRFEEIILLLLISEIIASQMVRVSRGETLKPDGIEPVSEKHNDKIISFNNLKMVHNLLVLVLSNLRQYRLLSSIYERSMDFATTDRQMWFQFGLSLICDNRFPRALKILEHCQTINADKNASKEDLILEHMFAARLQIEQIGDVNAALTAATKAVTLALDSWLAGRCYLLFAFALSMKAQSQTCFELRTSMINDSITSYEKAIELDPHDEIAHFFCALEYSLARNLIMLMALLLTAKKDYKSALELVINSLVDFPSHYGLLVLRLKLEGKYGRVEEALQTAKNLLNFWRKMSVHMDSMSEDDAGQENGYNSDTIPRTKPPPYTAKLNSKDALVPVTPLLTAPLGIPTPSHMASLGASNLDLAETSSALGHGTSTNLSEYGGGASTISDSMFMSSSTKSWIGFSSFQIQANVWVELAEFFLEVDRASDIQACVEEVCNIYPNSHQALYMKGRLFFTRAEKCADNDPTTSKRLRAESKNCFLGALSIFPAHIPSITFLSKLYELEGNLKMAEKMIRDMISIDPLQYKSWHTLGRILAEQNRTDEANECFQTAGSLNFNTPLIPFHAISRTLKWPRNA</sequence>
<keyword evidence="5" id="KW-1185">Reference proteome</keyword>
<evidence type="ECO:0000256" key="1">
    <source>
        <dbReference type="ARBA" id="ARBA00002550"/>
    </source>
</evidence>
<dbReference type="PANTHER" id="PTHR23083:SF464">
    <property type="entry name" value="TETRATRICOPEPTIDE REPEAT DOMAIN 7, ISOFORM A"/>
    <property type="match status" value="1"/>
</dbReference>
<dbReference type="Pfam" id="PF13181">
    <property type="entry name" value="TPR_8"/>
    <property type="match status" value="1"/>
</dbReference>
<name>A0AAD4NKL1_9BILA</name>
<evidence type="ECO:0000313" key="4">
    <source>
        <dbReference type="EMBL" id="KAI1729224.1"/>
    </source>
</evidence>
<evidence type="ECO:0000256" key="2">
    <source>
        <dbReference type="ARBA" id="ARBA00038251"/>
    </source>
</evidence>
<dbReference type="GO" id="GO:0072659">
    <property type="term" value="P:protein localization to plasma membrane"/>
    <property type="evidence" value="ECO:0007669"/>
    <property type="project" value="TreeGrafter"/>
</dbReference>
<dbReference type="Gene3D" id="1.25.40.10">
    <property type="entry name" value="Tetratricopeptide repeat domain"/>
    <property type="match status" value="2"/>
</dbReference>
<dbReference type="PANTHER" id="PTHR23083">
    <property type="entry name" value="TETRATRICOPEPTIDE REPEAT PROTEIN, TPR"/>
    <property type="match status" value="1"/>
</dbReference>
<dbReference type="EMBL" id="JAKKPZ010000001">
    <property type="protein sequence ID" value="KAI1729224.1"/>
    <property type="molecule type" value="Genomic_DNA"/>
</dbReference>
<evidence type="ECO:0000259" key="3">
    <source>
        <dbReference type="Pfam" id="PF19440"/>
    </source>
</evidence>
<organism evidence="4 5">
    <name type="scientific">Ditylenchus destructor</name>
    <dbReference type="NCBI Taxonomy" id="166010"/>
    <lineage>
        <taxon>Eukaryota</taxon>
        <taxon>Metazoa</taxon>
        <taxon>Ecdysozoa</taxon>
        <taxon>Nematoda</taxon>
        <taxon>Chromadorea</taxon>
        <taxon>Rhabditida</taxon>
        <taxon>Tylenchina</taxon>
        <taxon>Tylenchomorpha</taxon>
        <taxon>Sphaerularioidea</taxon>
        <taxon>Anguinidae</taxon>
        <taxon>Anguininae</taxon>
        <taxon>Ditylenchus</taxon>
    </lineage>
</organism>
<dbReference type="InterPro" id="IPR051722">
    <property type="entry name" value="Endocytosis_PI4K-reg_protein"/>
</dbReference>
<dbReference type="InterPro" id="IPR045819">
    <property type="entry name" value="TTC7_N"/>
</dbReference>
<dbReference type="GO" id="GO:0005886">
    <property type="term" value="C:plasma membrane"/>
    <property type="evidence" value="ECO:0007669"/>
    <property type="project" value="TreeGrafter"/>
</dbReference>
<feature type="domain" description="Tetratricopeptide repeat protein 7 N-terminal" evidence="3">
    <location>
        <begin position="3"/>
        <end position="385"/>
    </location>
</feature>
<gene>
    <name evidence="4" type="ORF">DdX_01451</name>
</gene>
<comment type="similarity">
    <text evidence="2">Belongs to the YPP1 family.</text>
</comment>